<dbReference type="PANTHER" id="PTHR22814">
    <property type="entry name" value="COPPER TRANSPORT PROTEIN ATOX1-RELATED"/>
    <property type="match status" value="1"/>
</dbReference>
<dbReference type="EMBL" id="CP037423">
    <property type="protein sequence ID" value="QDV41771.1"/>
    <property type="molecule type" value="Genomic_DNA"/>
</dbReference>
<feature type="domain" description="HMA" evidence="3">
    <location>
        <begin position="24"/>
        <end position="90"/>
    </location>
</feature>
<evidence type="ECO:0000256" key="2">
    <source>
        <dbReference type="SAM" id="SignalP"/>
    </source>
</evidence>
<evidence type="ECO:0000256" key="1">
    <source>
        <dbReference type="ARBA" id="ARBA00022723"/>
    </source>
</evidence>
<dbReference type="KEGG" id="snep:Enr13x_16140"/>
<dbReference type="OrthoDB" id="279842at2"/>
<dbReference type="InterPro" id="IPR036163">
    <property type="entry name" value="HMA_dom_sf"/>
</dbReference>
<evidence type="ECO:0000313" key="4">
    <source>
        <dbReference type="EMBL" id="QDV41771.1"/>
    </source>
</evidence>
<evidence type="ECO:0000259" key="3">
    <source>
        <dbReference type="PROSITE" id="PS50846"/>
    </source>
</evidence>
<feature type="domain" description="HMA" evidence="3">
    <location>
        <begin position="108"/>
        <end position="173"/>
    </location>
</feature>
<dbReference type="Pfam" id="PF00403">
    <property type="entry name" value="HMA"/>
    <property type="match status" value="2"/>
</dbReference>
<dbReference type="AlphaFoldDB" id="A0A518HLN8"/>
<keyword evidence="1" id="KW-0479">Metal-binding</keyword>
<keyword evidence="5" id="KW-1185">Reference proteome</keyword>
<reference evidence="4 5" key="1">
    <citation type="submission" date="2019-03" db="EMBL/GenBank/DDBJ databases">
        <title>Deep-cultivation of Planctomycetes and their phenomic and genomic characterization uncovers novel biology.</title>
        <authorList>
            <person name="Wiegand S."/>
            <person name="Jogler M."/>
            <person name="Boedeker C."/>
            <person name="Pinto D."/>
            <person name="Vollmers J."/>
            <person name="Rivas-Marin E."/>
            <person name="Kohn T."/>
            <person name="Peeters S.H."/>
            <person name="Heuer A."/>
            <person name="Rast P."/>
            <person name="Oberbeckmann S."/>
            <person name="Bunk B."/>
            <person name="Jeske O."/>
            <person name="Meyerdierks A."/>
            <person name="Storesund J.E."/>
            <person name="Kallscheuer N."/>
            <person name="Luecker S."/>
            <person name="Lage O.M."/>
            <person name="Pohl T."/>
            <person name="Merkel B.J."/>
            <person name="Hornburger P."/>
            <person name="Mueller R.-W."/>
            <person name="Bruemmer F."/>
            <person name="Labrenz M."/>
            <person name="Spormann A.M."/>
            <person name="Op den Camp H."/>
            <person name="Overmann J."/>
            <person name="Amann R."/>
            <person name="Jetten M.S.M."/>
            <person name="Mascher T."/>
            <person name="Medema M.H."/>
            <person name="Devos D.P."/>
            <person name="Kaster A.-K."/>
            <person name="Ovreas L."/>
            <person name="Rohde M."/>
            <person name="Galperin M.Y."/>
            <person name="Jogler C."/>
        </authorList>
    </citation>
    <scope>NUCLEOTIDE SEQUENCE [LARGE SCALE GENOMIC DNA]</scope>
    <source>
        <strain evidence="4 5">Enr13</strain>
    </source>
</reference>
<dbReference type="PROSITE" id="PS50846">
    <property type="entry name" value="HMA_2"/>
    <property type="match status" value="2"/>
</dbReference>
<dbReference type="CDD" id="cd00371">
    <property type="entry name" value="HMA"/>
    <property type="match status" value="1"/>
</dbReference>
<dbReference type="Gene3D" id="3.30.70.100">
    <property type="match status" value="2"/>
</dbReference>
<dbReference type="SUPFAM" id="SSF55008">
    <property type="entry name" value="HMA, heavy metal-associated domain"/>
    <property type="match status" value="2"/>
</dbReference>
<protein>
    <submittedName>
        <fullName evidence="4">Heavy-metal-associated domain protein</fullName>
    </submittedName>
</protein>
<dbReference type="InterPro" id="IPR006121">
    <property type="entry name" value="HMA_dom"/>
</dbReference>
<dbReference type="Proteomes" id="UP000319004">
    <property type="component" value="Chromosome"/>
</dbReference>
<organism evidence="4 5">
    <name type="scientific">Stieleria neptunia</name>
    <dbReference type="NCBI Taxonomy" id="2527979"/>
    <lineage>
        <taxon>Bacteria</taxon>
        <taxon>Pseudomonadati</taxon>
        <taxon>Planctomycetota</taxon>
        <taxon>Planctomycetia</taxon>
        <taxon>Pirellulales</taxon>
        <taxon>Pirellulaceae</taxon>
        <taxon>Stieleria</taxon>
    </lineage>
</organism>
<gene>
    <name evidence="4" type="ORF">Enr13x_16140</name>
</gene>
<dbReference type="GO" id="GO:0046872">
    <property type="term" value="F:metal ion binding"/>
    <property type="evidence" value="ECO:0007669"/>
    <property type="project" value="UniProtKB-KW"/>
</dbReference>
<dbReference type="RefSeq" id="WP_145385443.1">
    <property type="nucleotide sequence ID" value="NZ_CP037423.1"/>
</dbReference>
<proteinExistence type="predicted"/>
<evidence type="ECO:0000313" key="5">
    <source>
        <dbReference type="Proteomes" id="UP000319004"/>
    </source>
</evidence>
<keyword evidence="2" id="KW-0732">Signal</keyword>
<feature type="signal peptide" evidence="2">
    <location>
        <begin position="1"/>
        <end position="24"/>
    </location>
</feature>
<name>A0A518HLN8_9BACT</name>
<dbReference type="PANTHER" id="PTHR22814:SF287">
    <property type="entry name" value="COPPER TRANSPORT PROTEIN ATX1"/>
    <property type="match status" value="1"/>
</dbReference>
<accession>A0A518HLN8</accession>
<sequence length="196" mass="20026" precursor="true">MNKRMISLAFGAAIVLLANPLAHAEVTVKVSKMHLCCGACVKAVEGALEKVEGASVKADQKSGSAVVTAADQKTARKAIGAIGRAGFHGETDHAKLKMQDNSGVKAGVTKRLELVGVHNCCGGCNKAIKAALATVDGVQADTAKPKSKTLVIEGEFDGLAVVNALNKAGFHVRAKGAAKEAAAARKKKAAAKSTDK</sequence>
<feature type="chain" id="PRO_5022193788" evidence="2">
    <location>
        <begin position="25"/>
        <end position="196"/>
    </location>
</feature>